<dbReference type="PANTHER" id="PTHR45947:SF3">
    <property type="entry name" value="SULFOQUINOVOSYL TRANSFERASE SQD2"/>
    <property type="match status" value="1"/>
</dbReference>
<dbReference type="PANTHER" id="PTHR45947">
    <property type="entry name" value="SULFOQUINOVOSYL TRANSFERASE SQD2"/>
    <property type="match status" value="1"/>
</dbReference>
<evidence type="ECO:0000313" key="3">
    <source>
        <dbReference type="EMBL" id="MEB4591617.1"/>
    </source>
</evidence>
<accession>A0ABU6CYK2</accession>
<name>A0ABU6CYK2_9GAMM</name>
<evidence type="ECO:0000259" key="1">
    <source>
        <dbReference type="Pfam" id="PF00534"/>
    </source>
</evidence>
<dbReference type="GO" id="GO:0016757">
    <property type="term" value="F:glycosyltransferase activity"/>
    <property type="evidence" value="ECO:0007669"/>
    <property type="project" value="UniProtKB-KW"/>
</dbReference>
<dbReference type="RefSeq" id="WP_324695355.1">
    <property type="nucleotide sequence ID" value="NZ_JAYMYJ010000110.1"/>
</dbReference>
<reference evidence="4" key="1">
    <citation type="submission" date="2023-07" db="EMBL/GenBank/DDBJ databases">
        <title>The carbon used by Thiothrix.</title>
        <authorList>
            <person name="Chen L."/>
        </authorList>
    </citation>
    <scope>NUCLEOTIDE SEQUENCE [LARGE SCALE GENOMIC DNA]</scope>
</reference>
<keyword evidence="4" id="KW-1185">Reference proteome</keyword>
<keyword evidence="3" id="KW-0808">Transferase</keyword>
<evidence type="ECO:0000259" key="2">
    <source>
        <dbReference type="Pfam" id="PF13439"/>
    </source>
</evidence>
<dbReference type="InterPro" id="IPR001296">
    <property type="entry name" value="Glyco_trans_1"/>
</dbReference>
<dbReference type="SUPFAM" id="SSF53756">
    <property type="entry name" value="UDP-Glycosyltransferase/glycogen phosphorylase"/>
    <property type="match status" value="1"/>
</dbReference>
<sequence length="385" mass="42138">MKNIHSLFKVHTADITLFWAPGSGGVRTYLQAKREWMKRLPGCANTLLVPAAVAESGPGLRTLPAPPIPFSNGYRFPLRIEPWVEQLCDLQPNLIEAGDPYRLAWAALQAGGKLDVPVVAFFHSDLIRVVNKRFGGWADPWIGGYLNKLYNRCDRVLAPSQVMADRLTALGVERVAVQPLGVDTQQFNPGYRDPAVREELGLADNTRLLIFAGRNSREKNLPVLLDAMQQLGPGYHLRLAGSNMPQQLPANVSRTDGFLDHAQLARLLASSDALVHAGDIETFGLVVLEAMACGVPVVGVNAGAVPELVAPHTGLLAEPQSADSLVRTIRALFAEDYRAMGNCARQHVVAHYDWQSVLPALWRHYQELIHGQTPVSPSSLRSNHA</sequence>
<evidence type="ECO:0000313" key="4">
    <source>
        <dbReference type="Proteomes" id="UP001308005"/>
    </source>
</evidence>
<organism evidence="3 4">
    <name type="scientific">Candidatus Thiothrix phosphatis</name>
    <dbReference type="NCBI Taxonomy" id="3112415"/>
    <lineage>
        <taxon>Bacteria</taxon>
        <taxon>Pseudomonadati</taxon>
        <taxon>Pseudomonadota</taxon>
        <taxon>Gammaproteobacteria</taxon>
        <taxon>Thiotrichales</taxon>
        <taxon>Thiotrichaceae</taxon>
        <taxon>Thiothrix</taxon>
    </lineage>
</organism>
<gene>
    <name evidence="3" type="ORF">VSS37_11555</name>
</gene>
<dbReference type="EC" id="2.4.-.-" evidence="3"/>
<dbReference type="InterPro" id="IPR050194">
    <property type="entry name" value="Glycosyltransferase_grp1"/>
</dbReference>
<dbReference type="Pfam" id="PF13439">
    <property type="entry name" value="Glyco_transf_4"/>
    <property type="match status" value="1"/>
</dbReference>
<protein>
    <submittedName>
        <fullName evidence="3">Glycosyltransferase family 1 protein</fullName>
        <ecNumber evidence="3">2.4.-.-</ecNumber>
    </submittedName>
</protein>
<dbReference type="Pfam" id="PF00534">
    <property type="entry name" value="Glycos_transf_1"/>
    <property type="match status" value="1"/>
</dbReference>
<dbReference type="Proteomes" id="UP001308005">
    <property type="component" value="Unassembled WGS sequence"/>
</dbReference>
<dbReference type="CDD" id="cd03814">
    <property type="entry name" value="GT4-like"/>
    <property type="match status" value="1"/>
</dbReference>
<dbReference type="EMBL" id="JAYMYJ010000110">
    <property type="protein sequence ID" value="MEB4591617.1"/>
    <property type="molecule type" value="Genomic_DNA"/>
</dbReference>
<comment type="caution">
    <text evidence="3">The sequence shown here is derived from an EMBL/GenBank/DDBJ whole genome shotgun (WGS) entry which is preliminary data.</text>
</comment>
<dbReference type="InterPro" id="IPR028098">
    <property type="entry name" value="Glyco_trans_4-like_N"/>
</dbReference>
<feature type="domain" description="Glycosyl transferase family 1" evidence="1">
    <location>
        <begin position="196"/>
        <end position="344"/>
    </location>
</feature>
<proteinExistence type="predicted"/>
<feature type="domain" description="Glycosyltransferase subfamily 4-like N-terminal" evidence="2">
    <location>
        <begin position="24"/>
        <end position="185"/>
    </location>
</feature>
<keyword evidence="3" id="KW-0328">Glycosyltransferase</keyword>
<dbReference type="Gene3D" id="3.40.50.2000">
    <property type="entry name" value="Glycogen Phosphorylase B"/>
    <property type="match status" value="2"/>
</dbReference>